<dbReference type="PANTHER" id="PTHR34580:SF3">
    <property type="entry name" value="PROTEIN PAFB"/>
    <property type="match status" value="1"/>
</dbReference>
<protein>
    <submittedName>
        <fullName evidence="4">WYL domain-containing protein</fullName>
    </submittedName>
</protein>
<organism evidence="4 5">
    <name type="scientific">Actinoallomurus iriomotensis</name>
    <dbReference type="NCBI Taxonomy" id="478107"/>
    <lineage>
        <taxon>Bacteria</taxon>
        <taxon>Bacillati</taxon>
        <taxon>Actinomycetota</taxon>
        <taxon>Actinomycetes</taxon>
        <taxon>Streptosporangiales</taxon>
        <taxon>Thermomonosporaceae</taxon>
        <taxon>Actinoallomurus</taxon>
    </lineage>
</organism>
<evidence type="ECO:0000259" key="1">
    <source>
        <dbReference type="Pfam" id="PF13280"/>
    </source>
</evidence>
<reference evidence="3" key="1">
    <citation type="submission" date="2023-03" db="EMBL/GenBank/DDBJ databases">
        <title>Actinoallomurus iriomotensis NBRC 103681.</title>
        <authorList>
            <person name="Ichikawa N."/>
            <person name="Sato H."/>
            <person name="Tonouchi N."/>
        </authorList>
    </citation>
    <scope>NUCLEOTIDE SEQUENCE</scope>
    <source>
        <strain evidence="3">NBRC 103681</strain>
    </source>
</reference>
<dbReference type="Pfam" id="PF25583">
    <property type="entry name" value="WCX"/>
    <property type="match status" value="1"/>
</dbReference>
<dbReference type="Proteomes" id="UP001165074">
    <property type="component" value="Unassembled WGS sequence"/>
</dbReference>
<dbReference type="InterPro" id="IPR026881">
    <property type="entry name" value="WYL_dom"/>
</dbReference>
<gene>
    <name evidence="3" type="ORF">Airi01_046160</name>
    <name evidence="4" type="ORF">Airi02_094740</name>
</gene>
<proteinExistence type="predicted"/>
<dbReference type="InterPro" id="IPR057727">
    <property type="entry name" value="WCX_dom"/>
</dbReference>
<dbReference type="RefSeq" id="WP_285583191.1">
    <property type="nucleotide sequence ID" value="NZ_BSTJ01000005.1"/>
</dbReference>
<dbReference type="AlphaFoldDB" id="A0A9W6SDE2"/>
<sequence length="314" mass="34755">MSRRKTERLLNLVVCLLATRRYLTAEQIRQAVPGYPDGSEAFKRMFERDKEELRELGVPLETGSEGEEDTGYRIQRQAYELPEIQLEPDEAAVLGLAARVWQRASLAEAASGALLKLRAAGVDTAEAASLGIEPRVDTHEPAFPALWRAVRDRRPVAFDYQGIGRSAPQRRHLEPWGVVSRRGRWYVAGHDRDRGQVRVFRLSRILGVVSGDGSAGEVVVPDGVDVREIVAASSTPAPDRRSATVRLRQGAAHGIRRWAADVRPDEGEWDRAELGFADVDRLVDYLAGFADDVVVIGPPDVRDAMIQHLKAVLA</sequence>
<name>A0A9W6SDE2_9ACTN</name>
<comment type="caution">
    <text evidence="4">The sequence shown here is derived from an EMBL/GenBank/DDBJ whole genome shotgun (WGS) entry which is preliminary data.</text>
</comment>
<feature type="domain" description="WYL" evidence="1">
    <location>
        <begin position="142"/>
        <end position="208"/>
    </location>
</feature>
<evidence type="ECO:0000313" key="3">
    <source>
        <dbReference type="EMBL" id="GLY76349.1"/>
    </source>
</evidence>
<dbReference type="Pfam" id="PF13280">
    <property type="entry name" value="WYL"/>
    <property type="match status" value="1"/>
</dbReference>
<dbReference type="PANTHER" id="PTHR34580">
    <property type="match status" value="1"/>
</dbReference>
<dbReference type="EMBL" id="BSTK01000021">
    <property type="protein sequence ID" value="GLY91546.1"/>
    <property type="molecule type" value="Genomic_DNA"/>
</dbReference>
<dbReference type="PROSITE" id="PS52050">
    <property type="entry name" value="WYL"/>
    <property type="match status" value="1"/>
</dbReference>
<reference evidence="4" key="2">
    <citation type="submission" date="2023-03" db="EMBL/GenBank/DDBJ databases">
        <title>Actinoallomurus iriomotensis NBRC 103684.</title>
        <authorList>
            <person name="Ichikawa N."/>
            <person name="Sato H."/>
            <person name="Tonouchi N."/>
        </authorList>
    </citation>
    <scope>NUCLEOTIDE SEQUENCE</scope>
    <source>
        <strain evidence="4">NBRC 103684</strain>
    </source>
</reference>
<dbReference type="EMBL" id="BSTJ01000005">
    <property type="protein sequence ID" value="GLY76349.1"/>
    <property type="molecule type" value="Genomic_DNA"/>
</dbReference>
<dbReference type="InterPro" id="IPR051534">
    <property type="entry name" value="CBASS_pafABC_assoc_protein"/>
</dbReference>
<evidence type="ECO:0000259" key="2">
    <source>
        <dbReference type="Pfam" id="PF25583"/>
    </source>
</evidence>
<evidence type="ECO:0000313" key="4">
    <source>
        <dbReference type="EMBL" id="GLY91546.1"/>
    </source>
</evidence>
<dbReference type="Proteomes" id="UP001165135">
    <property type="component" value="Unassembled WGS sequence"/>
</dbReference>
<keyword evidence="5" id="KW-1185">Reference proteome</keyword>
<accession>A0A9W6SDE2</accession>
<feature type="domain" description="WCX" evidence="2">
    <location>
        <begin position="240"/>
        <end position="313"/>
    </location>
</feature>
<evidence type="ECO:0000313" key="5">
    <source>
        <dbReference type="Proteomes" id="UP001165074"/>
    </source>
</evidence>